<protein>
    <submittedName>
        <fullName evidence="15">Hemoglobin/transferrin/lactoferrin receptor protein</fullName>
    </submittedName>
</protein>
<dbReference type="Gene3D" id="2.170.130.10">
    <property type="entry name" value="TonB-dependent receptor, plug domain"/>
    <property type="match status" value="1"/>
</dbReference>
<dbReference type="CDD" id="cd01347">
    <property type="entry name" value="ligand_gated_channel"/>
    <property type="match status" value="1"/>
</dbReference>
<gene>
    <name evidence="15" type="ORF">SAMN04488503_2593</name>
</gene>
<evidence type="ECO:0000256" key="2">
    <source>
        <dbReference type="ARBA" id="ARBA00022448"/>
    </source>
</evidence>
<dbReference type="InterPro" id="IPR039426">
    <property type="entry name" value="TonB-dep_rcpt-like"/>
</dbReference>
<dbReference type="EMBL" id="FZOC01000005">
    <property type="protein sequence ID" value="SNS07526.1"/>
    <property type="molecule type" value="Genomic_DNA"/>
</dbReference>
<evidence type="ECO:0000259" key="13">
    <source>
        <dbReference type="Pfam" id="PF00593"/>
    </source>
</evidence>
<dbReference type="Pfam" id="PF07715">
    <property type="entry name" value="Plug"/>
    <property type="match status" value="1"/>
</dbReference>
<keyword evidence="7 10" id="KW-0472">Membrane</keyword>
<keyword evidence="3 10" id="KW-1134">Transmembrane beta strand</keyword>
<keyword evidence="5 12" id="KW-0732">Signal</keyword>
<feature type="domain" description="TonB-dependent receptor-like beta-barrel" evidence="13">
    <location>
        <begin position="288"/>
        <end position="659"/>
    </location>
</feature>
<evidence type="ECO:0000256" key="7">
    <source>
        <dbReference type="ARBA" id="ARBA00023136"/>
    </source>
</evidence>
<dbReference type="Gene3D" id="2.40.170.20">
    <property type="entry name" value="TonB-dependent receptor, beta-barrel domain"/>
    <property type="match status" value="1"/>
</dbReference>
<keyword evidence="6 11" id="KW-0798">TonB box</keyword>
<dbReference type="SUPFAM" id="SSF56935">
    <property type="entry name" value="Porins"/>
    <property type="match status" value="1"/>
</dbReference>
<evidence type="ECO:0000313" key="16">
    <source>
        <dbReference type="Proteomes" id="UP000198324"/>
    </source>
</evidence>
<evidence type="ECO:0000313" key="15">
    <source>
        <dbReference type="EMBL" id="SNS07526.1"/>
    </source>
</evidence>
<dbReference type="GO" id="GO:0015344">
    <property type="term" value="F:siderophore uptake transmembrane transporter activity"/>
    <property type="evidence" value="ECO:0007669"/>
    <property type="project" value="TreeGrafter"/>
</dbReference>
<dbReference type="PROSITE" id="PS52016">
    <property type="entry name" value="TONB_DEPENDENT_REC_3"/>
    <property type="match status" value="1"/>
</dbReference>
<evidence type="ECO:0000256" key="5">
    <source>
        <dbReference type="ARBA" id="ARBA00022729"/>
    </source>
</evidence>
<evidence type="ECO:0000259" key="14">
    <source>
        <dbReference type="Pfam" id="PF07715"/>
    </source>
</evidence>
<dbReference type="GO" id="GO:0044718">
    <property type="term" value="P:siderophore transmembrane transport"/>
    <property type="evidence" value="ECO:0007669"/>
    <property type="project" value="TreeGrafter"/>
</dbReference>
<evidence type="ECO:0000256" key="3">
    <source>
        <dbReference type="ARBA" id="ARBA00022452"/>
    </source>
</evidence>
<sequence length="686" mass="75065">MIPLSPRRRKKRNTVKPLLLASAVLLSLTSAAQAWAAKSAEEVKTGQVVVSATRMETELKDAPNSISVVTQEDIEREPAPTVADLLKDIPGVQVLDQSIAGVKRVTIRGESPSRVLIMVDGQKVPEQKSMDGSMILVDLNDVERIEVIKGPASVLHGSEAIGGVVNIITKKGGKKPIQLAMAETFDGSANALTEYLSAFGGIDGWSYRVSGSYTDGGNRYAPGGPVDDSGYLSRNFSAYVDKVLGKAKFGLRADSFWSHEQVPAAVSGTTLVELNLPAWTRDKVSGFVEFKDISDTLSKLALNAYFQTTYKDFYNYVDPAAFAPKTSLWTKNWQDTTGASLQTDWTLGGGHYVVAGAEASFEDLKARDHKTTKTWLGVVTSDSTYTNKAHQDTYAAFVQDQWSITPDWTLTMGLRETIVKSELDSAQDPGLAPGTSSGNRPVGSIGLVYSGFKDWRLRAQASQGYRFPNLQQLYIGTVHGSSRPTYSNPDLKPETSNNFEVGARYGDGAWTMDAAAFYSKAEDYIATVALTGTTSQFQNVSGATTYGGELALEYLFADWNLTPYVSATYLRRKYDANTYETSQTGDPSLFGRYGLRWFHDLDAALRFTADAYSRQASTAKEDSSGTLYRYNNWQTYNLALGLDWTGERKYSLSLNLNNLTNEKYTEANSALVSPGFHAVLRLGAEF</sequence>
<evidence type="ECO:0000256" key="8">
    <source>
        <dbReference type="ARBA" id="ARBA00023170"/>
    </source>
</evidence>
<comment type="similarity">
    <text evidence="10 11">Belongs to the TonB-dependent receptor family.</text>
</comment>
<keyword evidence="8 15" id="KW-0675">Receptor</keyword>
<feature type="domain" description="TonB-dependent receptor plug" evidence="14">
    <location>
        <begin position="59"/>
        <end position="164"/>
    </location>
</feature>
<keyword evidence="9 10" id="KW-0998">Cell outer membrane</keyword>
<keyword evidence="2 10" id="KW-0813">Transport</keyword>
<evidence type="ECO:0000256" key="11">
    <source>
        <dbReference type="RuleBase" id="RU003357"/>
    </source>
</evidence>
<dbReference type="Proteomes" id="UP000198324">
    <property type="component" value="Unassembled WGS sequence"/>
</dbReference>
<dbReference type="AlphaFoldDB" id="A0A239BI91"/>
<reference evidence="15 16" key="1">
    <citation type="submission" date="2017-06" db="EMBL/GenBank/DDBJ databases">
        <authorList>
            <person name="Kim H.J."/>
            <person name="Triplett B.A."/>
        </authorList>
    </citation>
    <scope>NUCLEOTIDE SEQUENCE [LARGE SCALE GENOMIC DNA]</scope>
    <source>
        <strain evidence="15 16">DSM 13116</strain>
    </source>
</reference>
<proteinExistence type="inferred from homology"/>
<organism evidence="15 16">
    <name type="scientific">Humidesulfovibrio mexicanus</name>
    <dbReference type="NCBI Taxonomy" id="147047"/>
    <lineage>
        <taxon>Bacteria</taxon>
        <taxon>Pseudomonadati</taxon>
        <taxon>Thermodesulfobacteriota</taxon>
        <taxon>Desulfovibrionia</taxon>
        <taxon>Desulfovibrionales</taxon>
        <taxon>Desulfovibrionaceae</taxon>
        <taxon>Humidesulfovibrio</taxon>
    </lineage>
</organism>
<accession>A0A239BI91</accession>
<dbReference type="InterPro" id="IPR036942">
    <property type="entry name" value="Beta-barrel_TonB_sf"/>
</dbReference>
<feature type="signal peptide" evidence="12">
    <location>
        <begin position="1"/>
        <end position="36"/>
    </location>
</feature>
<evidence type="ECO:0000256" key="4">
    <source>
        <dbReference type="ARBA" id="ARBA00022692"/>
    </source>
</evidence>
<dbReference type="InterPro" id="IPR000531">
    <property type="entry name" value="Beta-barrel_TonB"/>
</dbReference>
<evidence type="ECO:0000256" key="12">
    <source>
        <dbReference type="SAM" id="SignalP"/>
    </source>
</evidence>
<evidence type="ECO:0000256" key="9">
    <source>
        <dbReference type="ARBA" id="ARBA00023237"/>
    </source>
</evidence>
<dbReference type="Pfam" id="PF00593">
    <property type="entry name" value="TonB_dep_Rec_b-barrel"/>
    <property type="match status" value="1"/>
</dbReference>
<evidence type="ECO:0000256" key="10">
    <source>
        <dbReference type="PROSITE-ProRule" id="PRU01360"/>
    </source>
</evidence>
<feature type="chain" id="PRO_5013348598" evidence="12">
    <location>
        <begin position="37"/>
        <end position="686"/>
    </location>
</feature>
<dbReference type="InterPro" id="IPR012910">
    <property type="entry name" value="Plug_dom"/>
</dbReference>
<dbReference type="PANTHER" id="PTHR30069">
    <property type="entry name" value="TONB-DEPENDENT OUTER MEMBRANE RECEPTOR"/>
    <property type="match status" value="1"/>
</dbReference>
<dbReference type="OrthoDB" id="9763670at2"/>
<dbReference type="PANTHER" id="PTHR30069:SF29">
    <property type="entry name" value="HEMOGLOBIN AND HEMOGLOBIN-HAPTOGLOBIN-BINDING PROTEIN 1-RELATED"/>
    <property type="match status" value="1"/>
</dbReference>
<comment type="subcellular location">
    <subcellularLocation>
        <location evidence="1 10">Cell outer membrane</location>
        <topology evidence="1 10">Multi-pass membrane protein</topology>
    </subcellularLocation>
</comment>
<evidence type="ECO:0000256" key="1">
    <source>
        <dbReference type="ARBA" id="ARBA00004571"/>
    </source>
</evidence>
<evidence type="ECO:0000256" key="6">
    <source>
        <dbReference type="ARBA" id="ARBA00023077"/>
    </source>
</evidence>
<name>A0A239BI91_9BACT</name>
<keyword evidence="4 10" id="KW-0812">Transmembrane</keyword>
<dbReference type="RefSeq" id="WP_089274797.1">
    <property type="nucleotide sequence ID" value="NZ_FZOC01000005.1"/>
</dbReference>
<dbReference type="GO" id="GO:0009279">
    <property type="term" value="C:cell outer membrane"/>
    <property type="evidence" value="ECO:0007669"/>
    <property type="project" value="UniProtKB-SubCell"/>
</dbReference>
<keyword evidence="16" id="KW-1185">Reference proteome</keyword>
<dbReference type="InterPro" id="IPR037066">
    <property type="entry name" value="Plug_dom_sf"/>
</dbReference>